<dbReference type="GO" id="GO:0032259">
    <property type="term" value="P:methylation"/>
    <property type="evidence" value="ECO:0007669"/>
    <property type="project" value="UniProtKB-KW"/>
</dbReference>
<gene>
    <name evidence="2" type="ORF">RHIMIDRAFT_295932</name>
</gene>
<name>A0A2G4SFB4_RHIZD</name>
<proteinExistence type="predicted"/>
<dbReference type="GO" id="GO:0008168">
    <property type="term" value="F:methyltransferase activity"/>
    <property type="evidence" value="ECO:0007669"/>
    <property type="project" value="UniProtKB-KW"/>
</dbReference>
<dbReference type="RefSeq" id="XP_023461168.1">
    <property type="nucleotide sequence ID" value="XM_023614226.1"/>
</dbReference>
<keyword evidence="2" id="KW-0489">Methyltransferase</keyword>
<accession>A0A2G4SFB4</accession>
<dbReference type="Pfam" id="PF13489">
    <property type="entry name" value="Methyltransf_23"/>
    <property type="match status" value="1"/>
</dbReference>
<feature type="region of interest" description="Disordered" evidence="1">
    <location>
        <begin position="1"/>
        <end position="34"/>
    </location>
</feature>
<dbReference type="PANTHER" id="PTHR43591">
    <property type="entry name" value="METHYLTRANSFERASE"/>
    <property type="match status" value="1"/>
</dbReference>
<dbReference type="Proteomes" id="UP000242254">
    <property type="component" value="Unassembled WGS sequence"/>
</dbReference>
<sequence length="318" mass="36431">MGNQVSSKKRSNEKSSRSLVSLTESSNNISTSSSCQPKFPIEYAYPHNKEEANRQQSQHYLLKHLFQGSYFAPVEEALSNPGSKALDVGCGAHATWILDMAIDFPNCQFYGFDIAEPIHLSEIELIHMPVNCHIEKADLFDGFNYESNTFDYVHQRMMYIVYPSDKIPWMFQEILRVTKPNGWVELIEPDVIPKRAGPLFSKFIKALQQFLRDRLGHVLQGRNLVNLMIEAGFREVKSDYGSLPLCWGGYIGKLFYEDMLVVFQHLGPSLYEYMGLDGEYNKDSYEALLDTAFDECVEYQTFFNVRWAYGKKVVSSAA</sequence>
<organism evidence="2 3">
    <name type="scientific">Rhizopus microsporus ATCC 52813</name>
    <dbReference type="NCBI Taxonomy" id="1340429"/>
    <lineage>
        <taxon>Eukaryota</taxon>
        <taxon>Fungi</taxon>
        <taxon>Fungi incertae sedis</taxon>
        <taxon>Mucoromycota</taxon>
        <taxon>Mucoromycotina</taxon>
        <taxon>Mucoromycetes</taxon>
        <taxon>Mucorales</taxon>
        <taxon>Mucorineae</taxon>
        <taxon>Rhizopodaceae</taxon>
        <taxon>Rhizopus</taxon>
    </lineage>
</organism>
<dbReference type="STRING" id="1340429.A0A2G4SFB4"/>
<dbReference type="GeneID" id="35445215"/>
<dbReference type="Gene3D" id="3.40.50.150">
    <property type="entry name" value="Vaccinia Virus protein VP39"/>
    <property type="match status" value="1"/>
</dbReference>
<protein>
    <submittedName>
        <fullName evidence="2">S-adenosyl-L-methionine-dependent methyltransferase</fullName>
    </submittedName>
</protein>
<reference evidence="2 3" key="1">
    <citation type="journal article" date="2016" name="Proc. Natl. Acad. Sci. U.S.A.">
        <title>Lipid metabolic changes in an early divergent fungus govern the establishment of a mutualistic symbiosis with endobacteria.</title>
        <authorList>
            <person name="Lastovetsky O.A."/>
            <person name="Gaspar M.L."/>
            <person name="Mondo S.J."/>
            <person name="LaButti K.M."/>
            <person name="Sandor L."/>
            <person name="Grigoriev I.V."/>
            <person name="Henry S.A."/>
            <person name="Pawlowska T.E."/>
        </authorList>
    </citation>
    <scope>NUCLEOTIDE SEQUENCE [LARGE SCALE GENOMIC DNA]</scope>
    <source>
        <strain evidence="2 3">ATCC 52813</strain>
    </source>
</reference>
<evidence type="ECO:0000313" key="2">
    <source>
        <dbReference type="EMBL" id="PHZ07460.1"/>
    </source>
</evidence>
<dbReference type="CDD" id="cd02440">
    <property type="entry name" value="AdoMet_MTases"/>
    <property type="match status" value="1"/>
</dbReference>
<dbReference type="AlphaFoldDB" id="A0A2G4SFB4"/>
<keyword evidence="2" id="KW-0808">Transferase</keyword>
<evidence type="ECO:0000313" key="3">
    <source>
        <dbReference type="Proteomes" id="UP000242254"/>
    </source>
</evidence>
<keyword evidence="3" id="KW-1185">Reference proteome</keyword>
<dbReference type="SUPFAM" id="SSF53335">
    <property type="entry name" value="S-adenosyl-L-methionine-dependent methyltransferases"/>
    <property type="match status" value="1"/>
</dbReference>
<dbReference type="EMBL" id="KZ303876">
    <property type="protein sequence ID" value="PHZ07460.1"/>
    <property type="molecule type" value="Genomic_DNA"/>
</dbReference>
<feature type="compositionally biased region" description="Low complexity" evidence="1">
    <location>
        <begin position="17"/>
        <end position="34"/>
    </location>
</feature>
<dbReference type="InterPro" id="IPR029063">
    <property type="entry name" value="SAM-dependent_MTases_sf"/>
</dbReference>
<evidence type="ECO:0000256" key="1">
    <source>
        <dbReference type="SAM" id="MobiDB-lite"/>
    </source>
</evidence>